<sequence length="239" mass="26068">MPAEALRRGPPTESPLAHCCSFQAFKPPPTTRCGWPGDLARSGRLLDSAERESHGHSCPARLSSIDKEEAKGFREIAAAVSQVPSISPFGDRWKTMALPLLEDNLTDSSPRGFTPGWLSADVVPWTTPAIEMSWRRPTNAEQLPDQTLRDLLISCGHVVCTAWLRGEVESRWLEGRPVIGASATAPVCEQAAGRYSPTFAHPDTNRAAQSCGNEDSVKGGCFLVEREAVLGRDMFVRSR</sequence>
<dbReference type="AlphaFoldDB" id="A0A8H6K4P0"/>
<organism evidence="1 2">
    <name type="scientific">Colletotrichum plurivorum</name>
    <dbReference type="NCBI Taxonomy" id="2175906"/>
    <lineage>
        <taxon>Eukaryota</taxon>
        <taxon>Fungi</taxon>
        <taxon>Dikarya</taxon>
        <taxon>Ascomycota</taxon>
        <taxon>Pezizomycotina</taxon>
        <taxon>Sordariomycetes</taxon>
        <taxon>Hypocreomycetidae</taxon>
        <taxon>Glomerellales</taxon>
        <taxon>Glomerellaceae</taxon>
        <taxon>Colletotrichum</taxon>
        <taxon>Colletotrichum orchidearum species complex</taxon>
    </lineage>
</organism>
<comment type="caution">
    <text evidence="1">The sequence shown here is derived from an EMBL/GenBank/DDBJ whole genome shotgun (WGS) entry which is preliminary data.</text>
</comment>
<accession>A0A8H6K4P0</accession>
<name>A0A8H6K4P0_9PEZI</name>
<evidence type="ECO:0000313" key="2">
    <source>
        <dbReference type="Proteomes" id="UP000654918"/>
    </source>
</evidence>
<keyword evidence="2" id="KW-1185">Reference proteome</keyword>
<reference evidence="1" key="1">
    <citation type="journal article" date="2020" name="Phytopathology">
        <title>Genome Sequence Resources of Colletotrichum truncatum, C. plurivorum, C. musicola, and C. sojae: Four Species Pathogenic to Soybean (Glycine max).</title>
        <authorList>
            <person name="Rogerio F."/>
            <person name="Boufleur T.R."/>
            <person name="Ciampi-Guillardi M."/>
            <person name="Sukno S.A."/>
            <person name="Thon M.R."/>
            <person name="Massola Junior N.S."/>
            <person name="Baroncelli R."/>
        </authorList>
    </citation>
    <scope>NUCLEOTIDE SEQUENCE</scope>
    <source>
        <strain evidence="1">LFN00145</strain>
    </source>
</reference>
<gene>
    <name evidence="1" type="ORF">CPLU01_10534</name>
</gene>
<evidence type="ECO:0000313" key="1">
    <source>
        <dbReference type="EMBL" id="KAF6824997.1"/>
    </source>
</evidence>
<protein>
    <submittedName>
        <fullName evidence="1">Uncharacterized protein</fullName>
    </submittedName>
</protein>
<dbReference type="Proteomes" id="UP000654918">
    <property type="component" value="Unassembled WGS sequence"/>
</dbReference>
<proteinExistence type="predicted"/>
<dbReference type="EMBL" id="WIGO01000182">
    <property type="protein sequence ID" value="KAF6824997.1"/>
    <property type="molecule type" value="Genomic_DNA"/>
</dbReference>